<sequence length="241" mass="26377">MSGGPGPPPGGRSTTPGGWSPLHFRPNTPYAPSPPPRMGSPAAAMFGNRLPYGMPCPRPRWPSPMSPVPVPPPPHAFSPPPPGPPPGPKPFRRPMHPPSPAPARCASPIDSPYFKGIQPYSPDHFRGIQTYSPDHFRGAPQTPDNFRGSQYTPDNFRGSQYTPDNLRGSQYTDSPFGPPSREFEYVGVPLEPPPLPQNYDPDEEEDTGPTTAEIIANQSQDYIDEKLAEYQATIYLLQEEN</sequence>
<dbReference type="AlphaFoldDB" id="A0A9P0GIZ1"/>
<evidence type="ECO:0000256" key="1">
    <source>
        <dbReference type="SAM" id="MobiDB-lite"/>
    </source>
</evidence>
<dbReference type="OrthoDB" id="6426610at2759"/>
<name>A0A9P0GIZ1_9CUCU</name>
<evidence type="ECO:0000313" key="2">
    <source>
        <dbReference type="EMBL" id="CAH1112537.1"/>
    </source>
</evidence>
<feature type="compositionally biased region" description="Low complexity" evidence="1">
    <location>
        <begin position="11"/>
        <end position="21"/>
    </location>
</feature>
<feature type="region of interest" description="Disordered" evidence="1">
    <location>
        <begin position="1"/>
        <end position="209"/>
    </location>
</feature>
<keyword evidence="3" id="KW-1185">Reference proteome</keyword>
<accession>A0A9P0GIZ1</accession>
<dbReference type="Proteomes" id="UP001153636">
    <property type="component" value="Chromosome 6"/>
</dbReference>
<gene>
    <name evidence="2" type="ORF">PSYICH_LOCUS11790</name>
</gene>
<organism evidence="2 3">
    <name type="scientific">Psylliodes chrysocephalus</name>
    <dbReference type="NCBI Taxonomy" id="3402493"/>
    <lineage>
        <taxon>Eukaryota</taxon>
        <taxon>Metazoa</taxon>
        <taxon>Ecdysozoa</taxon>
        <taxon>Arthropoda</taxon>
        <taxon>Hexapoda</taxon>
        <taxon>Insecta</taxon>
        <taxon>Pterygota</taxon>
        <taxon>Neoptera</taxon>
        <taxon>Endopterygota</taxon>
        <taxon>Coleoptera</taxon>
        <taxon>Polyphaga</taxon>
        <taxon>Cucujiformia</taxon>
        <taxon>Chrysomeloidea</taxon>
        <taxon>Chrysomelidae</taxon>
        <taxon>Galerucinae</taxon>
        <taxon>Alticini</taxon>
        <taxon>Psylliodes</taxon>
    </lineage>
</organism>
<evidence type="ECO:0000313" key="3">
    <source>
        <dbReference type="Proteomes" id="UP001153636"/>
    </source>
</evidence>
<feature type="compositionally biased region" description="Pro residues" evidence="1">
    <location>
        <begin position="29"/>
        <end position="38"/>
    </location>
</feature>
<feature type="compositionally biased region" description="Pro residues" evidence="1">
    <location>
        <begin position="54"/>
        <end position="89"/>
    </location>
</feature>
<reference evidence="2" key="1">
    <citation type="submission" date="2022-01" db="EMBL/GenBank/DDBJ databases">
        <authorList>
            <person name="King R."/>
        </authorList>
    </citation>
    <scope>NUCLEOTIDE SEQUENCE</scope>
</reference>
<protein>
    <submittedName>
        <fullName evidence="2">Uncharacterized protein</fullName>
    </submittedName>
</protein>
<dbReference type="EMBL" id="OV651818">
    <property type="protein sequence ID" value="CAH1112537.1"/>
    <property type="molecule type" value="Genomic_DNA"/>
</dbReference>
<feature type="compositionally biased region" description="Polar residues" evidence="1">
    <location>
        <begin position="142"/>
        <end position="173"/>
    </location>
</feature>
<feature type="compositionally biased region" description="Pro residues" evidence="1">
    <location>
        <begin position="1"/>
        <end position="10"/>
    </location>
</feature>
<proteinExistence type="predicted"/>